<dbReference type="SUPFAM" id="SSF51735">
    <property type="entry name" value="NAD(P)-binding Rossmann-fold domains"/>
    <property type="match status" value="1"/>
</dbReference>
<dbReference type="VEuPathDB" id="FungiDB:G647_06978"/>
<gene>
    <name evidence="3" type="primary">linC</name>
    <name evidence="3" type="ORF">CLCR_05961</name>
</gene>
<dbReference type="Pfam" id="PF00106">
    <property type="entry name" value="adh_short"/>
    <property type="match status" value="1"/>
</dbReference>
<dbReference type="PRINTS" id="PR00081">
    <property type="entry name" value="GDHRDH"/>
</dbReference>
<dbReference type="Proteomes" id="UP000094526">
    <property type="component" value="Unassembled WGS sequence"/>
</dbReference>
<evidence type="ECO:0000313" key="3">
    <source>
        <dbReference type="EMBL" id="OCT44282.1"/>
    </source>
</evidence>
<dbReference type="Gene3D" id="3.40.50.720">
    <property type="entry name" value="NAD(P)-binding Rossmann-like Domain"/>
    <property type="match status" value="1"/>
</dbReference>
<dbReference type="PANTHER" id="PTHR42820">
    <property type="entry name" value="SHORT-CHAIN DEHYDROGENASE REDUCTASE"/>
    <property type="match status" value="1"/>
</dbReference>
<evidence type="ECO:0000256" key="1">
    <source>
        <dbReference type="ARBA" id="ARBA00022857"/>
    </source>
</evidence>
<dbReference type="PRINTS" id="PR00080">
    <property type="entry name" value="SDRFAMILY"/>
</dbReference>
<dbReference type="CDD" id="cd05233">
    <property type="entry name" value="SDR_c"/>
    <property type="match status" value="1"/>
</dbReference>
<dbReference type="STRING" id="86049.A0A1C1C746"/>
<dbReference type="InterPro" id="IPR036291">
    <property type="entry name" value="NAD(P)-bd_dom_sf"/>
</dbReference>
<keyword evidence="1" id="KW-0521">NADP</keyword>
<dbReference type="InterPro" id="IPR020904">
    <property type="entry name" value="Sc_DH/Rdtase_CS"/>
</dbReference>
<evidence type="ECO:0000313" key="4">
    <source>
        <dbReference type="Proteomes" id="UP000094526"/>
    </source>
</evidence>
<accession>A0A1C1C746</accession>
<protein>
    <submittedName>
        <fullName evidence="3">2,5-dichloro-2,5-cyclohexadiene-1,4-diol dehydrogenase</fullName>
    </submittedName>
</protein>
<dbReference type="VEuPathDB" id="FungiDB:CLCR_05961"/>
<sequence>MVFRSGPVAPGVAFVTGGARGLGNAIGVSFAKEGARGVCLVDIQDDATFEEGKKAVEKYGAKVLCIRADVTKEEDVERAVNEAVKEFGRIDYAANFAGIFGSTLPTWEMPADAFRQVMEVNTTGVWLCNKYQLRQMMKQDSVEVEEGRPPQRGSIVNCASVSESPCSSKFETVASQGLQYLCFQRLWIEAKDSADSIQAGAGTTGYTAAKHAVAGLTKAAALEARGHDIRVNAVSPGFLLTKLLDPFMEKYGSEQGMKQWEVHEKRQGRKATFDEIGDVVVLLSTPRMSLVVGHNLVIDGGFTINERTD</sequence>
<organism evidence="3 4">
    <name type="scientific">Cladophialophora carrionii</name>
    <dbReference type="NCBI Taxonomy" id="86049"/>
    <lineage>
        <taxon>Eukaryota</taxon>
        <taxon>Fungi</taxon>
        <taxon>Dikarya</taxon>
        <taxon>Ascomycota</taxon>
        <taxon>Pezizomycotina</taxon>
        <taxon>Eurotiomycetes</taxon>
        <taxon>Chaetothyriomycetidae</taxon>
        <taxon>Chaetothyriales</taxon>
        <taxon>Herpotrichiellaceae</taxon>
        <taxon>Cladophialophora</taxon>
    </lineage>
</organism>
<dbReference type="PROSITE" id="PS00061">
    <property type="entry name" value="ADH_SHORT"/>
    <property type="match status" value="1"/>
</dbReference>
<dbReference type="PANTHER" id="PTHR42820:SF1">
    <property type="entry name" value="SHORT-CHAIN DEHYDROGENASE_REDUCTASE FAMILY PROTEIN"/>
    <property type="match status" value="1"/>
</dbReference>
<dbReference type="OrthoDB" id="5840532at2759"/>
<dbReference type="EMBL" id="LGRB01000020">
    <property type="protein sequence ID" value="OCT44282.1"/>
    <property type="molecule type" value="Genomic_DNA"/>
</dbReference>
<dbReference type="AlphaFoldDB" id="A0A1C1C746"/>
<dbReference type="InterPro" id="IPR002347">
    <property type="entry name" value="SDR_fam"/>
</dbReference>
<name>A0A1C1C746_9EURO</name>
<keyword evidence="4" id="KW-1185">Reference proteome</keyword>
<proteinExistence type="inferred from homology"/>
<comment type="similarity">
    <text evidence="2">Belongs to the short-chain dehydrogenases/reductases (SDR) family.</text>
</comment>
<reference evidence="4" key="1">
    <citation type="submission" date="2015-07" db="EMBL/GenBank/DDBJ databases">
        <authorList>
            <person name="Teixeira M.M."/>
            <person name="Souza R.C."/>
            <person name="Almeida L.G."/>
            <person name="Vicente V.A."/>
            <person name="de Hoog S."/>
            <person name="Bocca A.L."/>
            <person name="de Almeida S.R."/>
            <person name="Vasconcelos A.T."/>
            <person name="Felipe M.S."/>
        </authorList>
    </citation>
    <scope>NUCLEOTIDE SEQUENCE [LARGE SCALE GENOMIC DNA]</scope>
    <source>
        <strain evidence="4">KSF</strain>
    </source>
</reference>
<evidence type="ECO:0000256" key="2">
    <source>
        <dbReference type="RuleBase" id="RU000363"/>
    </source>
</evidence>
<dbReference type="Pfam" id="PF13561">
    <property type="entry name" value="adh_short_C2"/>
    <property type="match status" value="1"/>
</dbReference>
<comment type="caution">
    <text evidence="3">The sequence shown here is derived from an EMBL/GenBank/DDBJ whole genome shotgun (WGS) entry which is preliminary data.</text>
</comment>